<evidence type="ECO:0008006" key="7">
    <source>
        <dbReference type="Google" id="ProtNLM"/>
    </source>
</evidence>
<evidence type="ECO:0000256" key="2">
    <source>
        <dbReference type="ARBA" id="ARBA00022821"/>
    </source>
</evidence>
<protein>
    <recommendedName>
        <fullName evidence="7">NB-ARC domain-containing protein</fullName>
    </recommendedName>
</protein>
<dbReference type="InterPro" id="IPR056789">
    <property type="entry name" value="LRR_R13L1-DRL21"/>
</dbReference>
<dbReference type="InterPro" id="IPR027417">
    <property type="entry name" value="P-loop_NTPase"/>
</dbReference>
<dbReference type="EMBL" id="CP144697">
    <property type="protein sequence ID" value="WVZ14980.1"/>
    <property type="molecule type" value="Genomic_DNA"/>
</dbReference>
<dbReference type="AlphaFoldDB" id="A0AAQ3NTC3"/>
<dbReference type="Gene3D" id="3.80.10.10">
    <property type="entry name" value="Ribonuclease Inhibitor"/>
    <property type="match status" value="3"/>
</dbReference>
<evidence type="ECO:0000313" key="6">
    <source>
        <dbReference type="Proteomes" id="UP001374535"/>
    </source>
</evidence>
<dbReference type="GO" id="GO:0043531">
    <property type="term" value="F:ADP binding"/>
    <property type="evidence" value="ECO:0007669"/>
    <property type="project" value="InterPro"/>
</dbReference>
<accession>A0AAQ3NTC3</accession>
<dbReference type="Proteomes" id="UP001374535">
    <property type="component" value="Chromosome 4"/>
</dbReference>
<dbReference type="GO" id="GO:0006952">
    <property type="term" value="P:defense response"/>
    <property type="evidence" value="ECO:0007669"/>
    <property type="project" value="UniProtKB-KW"/>
</dbReference>
<feature type="domain" description="R13L1/DRL21-like LRR repeat region" evidence="4">
    <location>
        <begin position="312"/>
        <end position="434"/>
    </location>
</feature>
<dbReference type="Pfam" id="PF00931">
    <property type="entry name" value="NB-ARC"/>
    <property type="match status" value="1"/>
</dbReference>
<dbReference type="InterPro" id="IPR032675">
    <property type="entry name" value="LRR_dom_sf"/>
</dbReference>
<evidence type="ECO:0000259" key="4">
    <source>
        <dbReference type="Pfam" id="PF25019"/>
    </source>
</evidence>
<dbReference type="SUPFAM" id="SSF52540">
    <property type="entry name" value="P-loop containing nucleoside triphosphate hydrolases"/>
    <property type="match status" value="1"/>
</dbReference>
<dbReference type="PANTHER" id="PTHR36766">
    <property type="entry name" value="PLANT BROAD-SPECTRUM MILDEW RESISTANCE PROTEIN RPW8"/>
    <property type="match status" value="1"/>
</dbReference>
<evidence type="ECO:0000256" key="1">
    <source>
        <dbReference type="ARBA" id="ARBA00022614"/>
    </source>
</evidence>
<evidence type="ECO:0000259" key="3">
    <source>
        <dbReference type="Pfam" id="PF00931"/>
    </source>
</evidence>
<evidence type="ECO:0000313" key="5">
    <source>
        <dbReference type="EMBL" id="WVZ14980.1"/>
    </source>
</evidence>
<keyword evidence="6" id="KW-1185">Reference proteome</keyword>
<name>A0AAQ3NTC3_VIGMU</name>
<dbReference type="InterPro" id="IPR002182">
    <property type="entry name" value="NB-ARC"/>
</dbReference>
<dbReference type="Gene3D" id="3.40.50.300">
    <property type="entry name" value="P-loop containing nucleotide triphosphate hydrolases"/>
    <property type="match status" value="1"/>
</dbReference>
<organism evidence="5 6">
    <name type="scientific">Vigna mungo</name>
    <name type="common">Black gram</name>
    <name type="synonym">Phaseolus mungo</name>
    <dbReference type="NCBI Taxonomy" id="3915"/>
    <lineage>
        <taxon>Eukaryota</taxon>
        <taxon>Viridiplantae</taxon>
        <taxon>Streptophyta</taxon>
        <taxon>Embryophyta</taxon>
        <taxon>Tracheophyta</taxon>
        <taxon>Spermatophyta</taxon>
        <taxon>Magnoliopsida</taxon>
        <taxon>eudicotyledons</taxon>
        <taxon>Gunneridae</taxon>
        <taxon>Pentapetalae</taxon>
        <taxon>rosids</taxon>
        <taxon>fabids</taxon>
        <taxon>Fabales</taxon>
        <taxon>Fabaceae</taxon>
        <taxon>Papilionoideae</taxon>
        <taxon>50 kb inversion clade</taxon>
        <taxon>NPAAA clade</taxon>
        <taxon>indigoferoid/millettioid clade</taxon>
        <taxon>Phaseoleae</taxon>
        <taxon>Vigna</taxon>
    </lineage>
</organism>
<dbReference type="PRINTS" id="PR00364">
    <property type="entry name" value="DISEASERSIST"/>
</dbReference>
<keyword evidence="1" id="KW-0433">Leucine-rich repeat</keyword>
<proteinExistence type="predicted"/>
<sequence length="767" mass="87740">MVAKTILEAITDEKDESGNLEMVHKKLKEKLKGKKFLLILDDIWNQRRDEWEAVQTPLSYAAPGSKILVTTRDEKVASNMQSKNKNVQEIGEEYFDDLLTRSFFLRSSFEKQFVMHDLLNDLAKYVCADSCFRLKFDKGNCIPKTTRHFSFAFHDVRYLYGFGSLTDAKRLRSIVPINYFYSAWKFNISIHDLFSKLKFLRVLSLNGYCDLKEIPDSVGDLKHLHSLDLSRTEIQKLPDSVGLLYNLLILRLNGCSNLKELPSSLHKLTKLRCLEFECTGVTKMPMHFGELKNLQVLSTFCVNKNTEVINTKQLGGINLHGRLSINELQNIVNPLDALEANLKNKQLVELNLIWNCNHIPDDPRKEKKVLENLQPSNQLKHLSIRSYCGTQFPSWIFDNSLSNLVSLELEDCKYCLCLPPLGLLSSLKTLKIRGFDGIVSIGAEFYGSNSSSFKSLEILKFYNMREWEEWECKTTSFPLLKYLSIKTCPKLKSLPEQLLHLKELNIKSCDNLIISEHSVDTSSLELSTTSLCPPLNIFMTYYDFIEDLRIGGGCDSLKIFELDFFPMLSLLVLSGCQNLQRISQEHTHNNLKVISIIECPQFESFPGEGLSVAFPSLTALDIIDCPKVKKFPDVGLPSNVKHMSLSSLKLITSLRETLDVNTCLKSLDISYLDVECFPDEVLLPPSLTSLTIDRCRNLKRLNYKLLHNLSSLSLYHCPNLQCLPEEGLPKSISSLEIRNCPLLEERCQKPEGEDWRKIAHIEELRFF</sequence>
<dbReference type="SUPFAM" id="SSF52058">
    <property type="entry name" value="L domain-like"/>
    <property type="match status" value="2"/>
</dbReference>
<reference evidence="5 6" key="1">
    <citation type="journal article" date="2023" name="Life. Sci Alliance">
        <title>Evolutionary insights into 3D genome organization and epigenetic landscape of Vigna mungo.</title>
        <authorList>
            <person name="Junaid A."/>
            <person name="Singh B."/>
            <person name="Bhatia S."/>
        </authorList>
    </citation>
    <scope>NUCLEOTIDE SEQUENCE [LARGE SCALE GENOMIC DNA]</scope>
    <source>
        <strain evidence="5">Urdbean</strain>
    </source>
</reference>
<dbReference type="PANTHER" id="PTHR36766:SF51">
    <property type="entry name" value="DISEASE RESISTANCE RPP13-LIKE PROTEIN 1"/>
    <property type="match status" value="1"/>
</dbReference>
<dbReference type="Pfam" id="PF25019">
    <property type="entry name" value="LRR_R13L1-DRL21"/>
    <property type="match status" value="1"/>
</dbReference>
<feature type="domain" description="NB-ARC" evidence="3">
    <location>
        <begin position="2"/>
        <end position="87"/>
    </location>
</feature>
<gene>
    <name evidence="5" type="ORF">V8G54_012546</name>
</gene>
<keyword evidence="2" id="KW-0611">Plant defense</keyword>